<comment type="caution">
    <text evidence="1">The sequence shown here is derived from an EMBL/GenBank/DDBJ whole genome shotgun (WGS) entry which is preliminary data.</text>
</comment>
<dbReference type="Proteomes" id="UP001500864">
    <property type="component" value="Unassembled WGS sequence"/>
</dbReference>
<evidence type="ECO:0000313" key="1">
    <source>
        <dbReference type="EMBL" id="GAA5110455.1"/>
    </source>
</evidence>
<reference evidence="2" key="1">
    <citation type="journal article" date="2019" name="Int. J. Syst. Evol. Microbiol.">
        <title>The Global Catalogue of Microorganisms (GCM) 10K type strain sequencing project: providing services to taxonomists for standard genome sequencing and annotation.</title>
        <authorList>
            <consortium name="The Broad Institute Genomics Platform"/>
            <consortium name="The Broad Institute Genome Sequencing Center for Infectious Disease"/>
            <person name="Wu L."/>
            <person name="Ma J."/>
        </authorList>
    </citation>
    <scope>NUCLEOTIDE SEQUENCE [LARGE SCALE GENOMIC DNA]</scope>
    <source>
        <strain evidence="2">JCM 17712</strain>
    </source>
</reference>
<gene>
    <name evidence="1" type="ORF">GCM10023261_14080</name>
</gene>
<dbReference type="EMBL" id="BAABIZ010000023">
    <property type="protein sequence ID" value="GAA5110455.1"/>
    <property type="molecule type" value="Genomic_DNA"/>
</dbReference>
<evidence type="ECO:0000313" key="2">
    <source>
        <dbReference type="Proteomes" id="UP001500864"/>
    </source>
</evidence>
<proteinExistence type="predicted"/>
<sequence>MEKKYRSLVDKRNQWGTLYALAALALLGDVETLHSYQRRFAEGHYLGFVADSESAALDAFLLECAF</sequence>
<dbReference type="InterPro" id="IPR054259">
    <property type="entry name" value="DUF6990"/>
</dbReference>
<organism evidence="1 2">
    <name type="scientific">Bartonella jaculi</name>
    <dbReference type="NCBI Taxonomy" id="686226"/>
    <lineage>
        <taxon>Bacteria</taxon>
        <taxon>Pseudomonadati</taxon>
        <taxon>Pseudomonadota</taxon>
        <taxon>Alphaproteobacteria</taxon>
        <taxon>Hyphomicrobiales</taxon>
        <taxon>Bartonellaceae</taxon>
        <taxon>Bartonella</taxon>
    </lineage>
</organism>
<dbReference type="RefSeq" id="WP_345116962.1">
    <property type="nucleotide sequence ID" value="NZ_BAABIZ010000023.1"/>
</dbReference>
<protein>
    <submittedName>
        <fullName evidence="1">Uncharacterized protein</fullName>
    </submittedName>
</protein>
<accession>A0ABP9N7R6</accession>
<dbReference type="Pfam" id="PF22499">
    <property type="entry name" value="DUF6990"/>
    <property type="match status" value="1"/>
</dbReference>
<name>A0ABP9N7R6_9HYPH</name>
<keyword evidence="2" id="KW-1185">Reference proteome</keyword>